<evidence type="ECO:0000256" key="1">
    <source>
        <dbReference type="SAM" id="MobiDB-lite"/>
    </source>
</evidence>
<accession>A0A022S256</accession>
<name>A0A022S256_ERYGU</name>
<evidence type="ECO:0000313" key="3">
    <source>
        <dbReference type="EMBL" id="EYU46341.1"/>
    </source>
</evidence>
<dbReference type="InterPro" id="IPR037495">
    <property type="entry name" value="CLE41/42/44"/>
</dbReference>
<gene>
    <name evidence="3" type="ORF">MIMGU_mgv1a016892mg</name>
</gene>
<dbReference type="GO" id="GO:0033612">
    <property type="term" value="F:receptor serine/threonine kinase binding"/>
    <property type="evidence" value="ECO:0000318"/>
    <property type="project" value="GO_Central"/>
</dbReference>
<organism evidence="3 4">
    <name type="scientific">Erythranthe guttata</name>
    <name type="common">Yellow monkey flower</name>
    <name type="synonym">Mimulus guttatus</name>
    <dbReference type="NCBI Taxonomy" id="4155"/>
    <lineage>
        <taxon>Eukaryota</taxon>
        <taxon>Viridiplantae</taxon>
        <taxon>Streptophyta</taxon>
        <taxon>Embryophyta</taxon>
        <taxon>Tracheophyta</taxon>
        <taxon>Spermatophyta</taxon>
        <taxon>Magnoliopsida</taxon>
        <taxon>eudicotyledons</taxon>
        <taxon>Gunneridae</taxon>
        <taxon>Pentapetalae</taxon>
        <taxon>asterids</taxon>
        <taxon>lamiids</taxon>
        <taxon>Lamiales</taxon>
        <taxon>Phrymaceae</taxon>
        <taxon>Erythranthe</taxon>
    </lineage>
</organism>
<protein>
    <submittedName>
        <fullName evidence="3">Uncharacterized protein</fullName>
    </submittedName>
</protein>
<keyword evidence="2" id="KW-0732">Signal</keyword>
<dbReference type="Proteomes" id="UP000030748">
    <property type="component" value="Unassembled WGS sequence"/>
</dbReference>
<dbReference type="PANTHER" id="PTHR35301:SF1">
    <property type="entry name" value="CLAVATA3_ESR (CLE)-RELATED PROTEIN 41-RELATED"/>
    <property type="match status" value="1"/>
</dbReference>
<feature type="compositionally biased region" description="Basic and acidic residues" evidence="1">
    <location>
        <begin position="64"/>
        <end position="93"/>
    </location>
</feature>
<evidence type="ECO:0000256" key="2">
    <source>
        <dbReference type="SAM" id="SignalP"/>
    </source>
</evidence>
<dbReference type="PANTHER" id="PTHR35301">
    <property type="entry name" value="CLAVATA3/ESR (CLE)-RELATED PROTEIN 41-RELATED"/>
    <property type="match status" value="1"/>
</dbReference>
<feature type="region of interest" description="Disordered" evidence="1">
    <location>
        <begin position="43"/>
        <end position="102"/>
    </location>
</feature>
<dbReference type="GO" id="GO:0010089">
    <property type="term" value="P:xylem development"/>
    <property type="evidence" value="ECO:0007669"/>
    <property type="project" value="InterPro"/>
</dbReference>
<feature type="signal peptide" evidence="2">
    <location>
        <begin position="1"/>
        <end position="37"/>
    </location>
</feature>
<dbReference type="AlphaFoldDB" id="A0A022S256"/>
<dbReference type="GO" id="GO:0048046">
    <property type="term" value="C:apoplast"/>
    <property type="evidence" value="ECO:0000318"/>
    <property type="project" value="GO_Central"/>
</dbReference>
<dbReference type="EMBL" id="KI630171">
    <property type="protein sequence ID" value="EYU46341.1"/>
    <property type="molecule type" value="Genomic_DNA"/>
</dbReference>
<evidence type="ECO:0000313" key="4">
    <source>
        <dbReference type="Proteomes" id="UP000030748"/>
    </source>
</evidence>
<proteinExistence type="predicted"/>
<feature type="chain" id="PRO_5001508504" evidence="2">
    <location>
        <begin position="38"/>
        <end position="102"/>
    </location>
</feature>
<reference evidence="3 4" key="1">
    <citation type="journal article" date="2013" name="Proc. Natl. Acad. Sci. U.S.A.">
        <title>Fine-scale variation in meiotic recombination in Mimulus inferred from population shotgun sequencing.</title>
        <authorList>
            <person name="Hellsten U."/>
            <person name="Wright K.M."/>
            <person name="Jenkins J."/>
            <person name="Shu S."/>
            <person name="Yuan Y."/>
            <person name="Wessler S.R."/>
            <person name="Schmutz J."/>
            <person name="Willis J.H."/>
            <person name="Rokhsar D.S."/>
        </authorList>
    </citation>
    <scope>NUCLEOTIDE SEQUENCE [LARGE SCALE GENOMIC DNA]</scope>
    <source>
        <strain evidence="4">cv. DUN x IM62</strain>
    </source>
</reference>
<sequence>MAIITPLKSSSSKKKSHHFFFLFFFLLFFILSAVVSSSEMAPSNKTLVSNSSSSAPKTVNFEPDSYKRAKDNNRRDSTKSKGKDEFEASEHEVPSGPNPISN</sequence>
<keyword evidence="4" id="KW-1185">Reference proteome</keyword>